<proteinExistence type="predicted"/>
<dbReference type="GO" id="GO:0051959">
    <property type="term" value="F:dynein light intermediate chain binding"/>
    <property type="evidence" value="ECO:0007669"/>
    <property type="project" value="InterPro"/>
</dbReference>
<dbReference type="GO" id="GO:0030286">
    <property type="term" value="C:dynein complex"/>
    <property type="evidence" value="ECO:0007669"/>
    <property type="project" value="InterPro"/>
</dbReference>
<dbReference type="Gene3D" id="1.20.1270.280">
    <property type="match status" value="1"/>
</dbReference>
<dbReference type="OrthoDB" id="10251809at2759"/>
<name>A0A504YIW0_FASGI</name>
<reference evidence="2 3" key="1">
    <citation type="submission" date="2019-04" db="EMBL/GenBank/DDBJ databases">
        <title>Annotation for the trematode Fasciola gigantica.</title>
        <authorList>
            <person name="Choi Y.-J."/>
        </authorList>
    </citation>
    <scope>NUCLEOTIDE SEQUENCE [LARGE SCALE GENOMIC DNA]</scope>
    <source>
        <strain evidence="2">Uganda_cow_1</strain>
    </source>
</reference>
<sequence length="123" mass="14180">MQRVITSVRTTLTDLKLAIDGTIIMSENLRDALDNIFDARIPNAWRKISWESATLGFWFTDLLDRNAQFSSWLFEGRPVSYWMTGFFNPQVNRAERCPQQDEGSGHDAVSVEVKHGLLRTEHH</sequence>
<gene>
    <name evidence="2" type="ORF">FGIG_12089</name>
</gene>
<protein>
    <submittedName>
        <fullName evidence="2">Dynein heavy chain 8 axonemal</fullName>
    </submittedName>
</protein>
<dbReference type="GO" id="GO:0007018">
    <property type="term" value="P:microtubule-based movement"/>
    <property type="evidence" value="ECO:0007669"/>
    <property type="project" value="InterPro"/>
</dbReference>
<dbReference type="GO" id="GO:0045505">
    <property type="term" value="F:dynein intermediate chain binding"/>
    <property type="evidence" value="ECO:0007669"/>
    <property type="project" value="InterPro"/>
</dbReference>
<dbReference type="EMBL" id="SUNJ01008492">
    <property type="protein sequence ID" value="TPP61194.1"/>
    <property type="molecule type" value="Genomic_DNA"/>
</dbReference>
<dbReference type="Proteomes" id="UP000316759">
    <property type="component" value="Unassembled WGS sequence"/>
</dbReference>
<dbReference type="PANTHER" id="PTHR46961">
    <property type="entry name" value="DYNEIN HEAVY CHAIN 1, AXONEMAL-LIKE PROTEIN"/>
    <property type="match status" value="1"/>
</dbReference>
<dbReference type="InterPro" id="IPR026983">
    <property type="entry name" value="DHC"/>
</dbReference>
<evidence type="ECO:0000313" key="3">
    <source>
        <dbReference type="Proteomes" id="UP000316759"/>
    </source>
</evidence>
<dbReference type="STRING" id="46835.A0A504YIW0"/>
<dbReference type="Pfam" id="PF18199">
    <property type="entry name" value="Dynein_C"/>
    <property type="match status" value="1"/>
</dbReference>
<comment type="caution">
    <text evidence="2">The sequence shown here is derived from an EMBL/GenBank/DDBJ whole genome shotgun (WGS) entry which is preliminary data.</text>
</comment>
<feature type="domain" description="Dynein heavy chain C-terminal" evidence="1">
    <location>
        <begin position="1"/>
        <end position="90"/>
    </location>
</feature>
<accession>A0A504YIW0</accession>
<keyword evidence="3" id="KW-1185">Reference proteome</keyword>
<evidence type="ECO:0000259" key="1">
    <source>
        <dbReference type="Pfam" id="PF18199"/>
    </source>
</evidence>
<dbReference type="PANTHER" id="PTHR46961:SF19">
    <property type="entry name" value="DYNEIN HEAVY CHAIN 5, AXONEMAL"/>
    <property type="match status" value="1"/>
</dbReference>
<organism evidence="2 3">
    <name type="scientific">Fasciola gigantica</name>
    <name type="common">Giant liver fluke</name>
    <dbReference type="NCBI Taxonomy" id="46835"/>
    <lineage>
        <taxon>Eukaryota</taxon>
        <taxon>Metazoa</taxon>
        <taxon>Spiralia</taxon>
        <taxon>Lophotrochozoa</taxon>
        <taxon>Platyhelminthes</taxon>
        <taxon>Trematoda</taxon>
        <taxon>Digenea</taxon>
        <taxon>Plagiorchiida</taxon>
        <taxon>Echinostomata</taxon>
        <taxon>Echinostomatoidea</taxon>
        <taxon>Fasciolidae</taxon>
        <taxon>Fasciola</taxon>
    </lineage>
</organism>
<dbReference type="InterPro" id="IPR041228">
    <property type="entry name" value="Dynein_C"/>
</dbReference>
<evidence type="ECO:0000313" key="2">
    <source>
        <dbReference type="EMBL" id="TPP61194.1"/>
    </source>
</evidence>
<dbReference type="AlphaFoldDB" id="A0A504YIW0"/>